<keyword evidence="1" id="KW-1133">Transmembrane helix</keyword>
<dbReference type="AlphaFoldDB" id="A0A016XIX0"/>
<evidence type="ECO:0000259" key="2">
    <source>
        <dbReference type="Pfam" id="PF13386"/>
    </source>
</evidence>
<feature type="transmembrane region" description="Helical" evidence="1">
    <location>
        <begin position="166"/>
        <end position="189"/>
    </location>
</feature>
<feature type="transmembrane region" description="Helical" evidence="1">
    <location>
        <begin position="234"/>
        <end position="256"/>
    </location>
</feature>
<comment type="caution">
    <text evidence="3">The sequence shown here is derived from an EMBL/GenBank/DDBJ whole genome shotgun (WGS) entry which is preliminary data.</text>
</comment>
<dbReference type="InterPro" id="IPR039447">
    <property type="entry name" value="UreH-like_TM_dom"/>
</dbReference>
<reference evidence="3 4" key="1">
    <citation type="submission" date="2014-02" db="EMBL/GenBank/DDBJ databases">
        <title>Draft Genome of Hylemonella gracilis isolated from the Niagara River.</title>
        <authorList>
            <person name="Pawlowski D.R."/>
            <person name="Koudelka G.B."/>
        </authorList>
    </citation>
    <scope>NUCLEOTIDE SEQUENCE [LARGE SCALE GENOMIC DNA]</scope>
    <source>
        <strain evidence="3 4">Niagara R</strain>
    </source>
</reference>
<feature type="transmembrane region" description="Helical" evidence="1">
    <location>
        <begin position="79"/>
        <end position="101"/>
    </location>
</feature>
<evidence type="ECO:0000313" key="3">
    <source>
        <dbReference type="EMBL" id="EYC51148.1"/>
    </source>
</evidence>
<keyword evidence="1" id="KW-0472">Membrane</keyword>
<dbReference type="RefSeq" id="WP_035607060.1">
    <property type="nucleotide sequence ID" value="NZ_JEMG01000001.1"/>
</dbReference>
<dbReference type="PANTHER" id="PTHR42208:SF1">
    <property type="entry name" value="HEAVY METAL TRANSPORTER"/>
    <property type="match status" value="1"/>
</dbReference>
<feature type="transmembrane region" description="Helical" evidence="1">
    <location>
        <begin position="201"/>
        <end position="222"/>
    </location>
</feature>
<organism evidence="3 4">
    <name type="scientific">Hylemonella gracilis str. Niagara R</name>
    <dbReference type="NCBI Taxonomy" id="1458275"/>
    <lineage>
        <taxon>Bacteria</taxon>
        <taxon>Pseudomonadati</taxon>
        <taxon>Pseudomonadota</taxon>
        <taxon>Betaproteobacteria</taxon>
        <taxon>Burkholderiales</taxon>
        <taxon>Comamonadaceae</taxon>
        <taxon>Hylemonella</taxon>
    </lineage>
</organism>
<dbReference type="OrthoDB" id="9155091at2"/>
<feature type="transmembrane region" description="Helical" evidence="1">
    <location>
        <begin position="108"/>
        <end position="129"/>
    </location>
</feature>
<proteinExistence type="predicted"/>
<sequence>MSSTLAFTALLMGLAGGPHCVAMCGAACAGLARAARGGPPIAPQPARFQADATGALPVGNPPAASSDLPLVLMFQLGRVLGYAALGGLAAASMQGLGWLTVHSAALRPLWSLLHVAAIALGLVLLWRAAQPVWLEQGAQALWRRVQRLVRRRAATDDGQGSRGASAGLLLIGSLWALLPCGLLYSALLVATLTGQAWKGAVVMALFALGTAVSMTLGPWLWLRLGQGASSRNPIWQNLGVRLAGLALALSSAWALWMGLVHDTAPWCLTA</sequence>
<accession>A0A016XIX0</accession>
<feature type="domain" description="Urease accessory protein UreH-like transmembrane" evidence="2">
    <location>
        <begin position="8"/>
        <end position="247"/>
    </location>
</feature>
<gene>
    <name evidence="3" type="ORF">AZ34_08670</name>
</gene>
<evidence type="ECO:0000256" key="1">
    <source>
        <dbReference type="SAM" id="Phobius"/>
    </source>
</evidence>
<evidence type="ECO:0000313" key="4">
    <source>
        <dbReference type="Proteomes" id="UP000023268"/>
    </source>
</evidence>
<dbReference type="PANTHER" id="PTHR42208">
    <property type="entry name" value="HEAVY METAL TRANSPORTER-RELATED"/>
    <property type="match status" value="1"/>
</dbReference>
<name>A0A016XIX0_9BURK</name>
<protein>
    <recommendedName>
        <fullName evidence="2">Urease accessory protein UreH-like transmembrane domain-containing protein</fullName>
    </recommendedName>
</protein>
<keyword evidence="1" id="KW-0812">Transmembrane</keyword>
<dbReference type="STRING" id="1458275.AZ34_08670"/>
<dbReference type="EMBL" id="JEMG01000001">
    <property type="protein sequence ID" value="EYC51148.1"/>
    <property type="molecule type" value="Genomic_DNA"/>
</dbReference>
<dbReference type="eggNOG" id="COG2836">
    <property type="taxonomic scope" value="Bacteria"/>
</dbReference>
<dbReference type="Pfam" id="PF13386">
    <property type="entry name" value="DsbD_2"/>
    <property type="match status" value="1"/>
</dbReference>
<dbReference type="Proteomes" id="UP000023268">
    <property type="component" value="Unassembled WGS sequence"/>
</dbReference>